<dbReference type="GO" id="GO:0055085">
    <property type="term" value="P:transmembrane transport"/>
    <property type="evidence" value="ECO:0007669"/>
    <property type="project" value="InterPro"/>
</dbReference>
<reference evidence="10" key="1">
    <citation type="submission" date="2017-05" db="EMBL/GenBank/DDBJ databases">
        <authorList>
            <person name="Varghese N."/>
            <person name="Submissions S."/>
        </authorList>
    </citation>
    <scope>NUCLEOTIDE SEQUENCE</scope>
    <source>
        <strain evidence="10">Su22</strain>
    </source>
</reference>
<evidence type="ECO:0000313" key="10">
    <source>
        <dbReference type="EMBL" id="SMP67346.1"/>
    </source>
</evidence>
<dbReference type="SUPFAM" id="SSF161098">
    <property type="entry name" value="MetI-like"/>
    <property type="match status" value="1"/>
</dbReference>
<evidence type="ECO:0000256" key="7">
    <source>
        <dbReference type="ARBA" id="ARBA00023136"/>
    </source>
</evidence>
<evidence type="ECO:0000256" key="3">
    <source>
        <dbReference type="ARBA" id="ARBA00022448"/>
    </source>
</evidence>
<feature type="transmembrane region" description="Helical" evidence="8">
    <location>
        <begin position="255"/>
        <end position="274"/>
    </location>
</feature>
<feature type="transmembrane region" description="Helical" evidence="8">
    <location>
        <begin position="67"/>
        <end position="92"/>
    </location>
</feature>
<name>A0AA46AK82_9CLOT</name>
<dbReference type="PROSITE" id="PS50928">
    <property type="entry name" value="ABC_TM1"/>
    <property type="match status" value="1"/>
</dbReference>
<comment type="caution">
    <text evidence="10">The sequence shown here is derived from an EMBL/GenBank/DDBJ whole genome shotgun (WGS) entry which is preliminary data.</text>
</comment>
<keyword evidence="11" id="KW-1185">Reference proteome</keyword>
<dbReference type="GO" id="GO:0005886">
    <property type="term" value="C:plasma membrane"/>
    <property type="evidence" value="ECO:0007669"/>
    <property type="project" value="UniProtKB-SubCell"/>
</dbReference>
<dbReference type="Proteomes" id="UP001158066">
    <property type="component" value="Unassembled WGS sequence"/>
</dbReference>
<comment type="subcellular location">
    <subcellularLocation>
        <location evidence="1 8">Cell membrane</location>
        <topology evidence="1 8">Multi-pass membrane protein</topology>
    </subcellularLocation>
</comment>
<feature type="transmembrane region" description="Helical" evidence="8">
    <location>
        <begin position="152"/>
        <end position="176"/>
    </location>
</feature>
<evidence type="ECO:0000256" key="8">
    <source>
        <dbReference type="RuleBase" id="RU363032"/>
    </source>
</evidence>
<feature type="domain" description="ABC transmembrane type-1" evidence="9">
    <location>
        <begin position="67"/>
        <end position="274"/>
    </location>
</feature>
<sequence length="287" mass="32082">MKLPISKKNRERLNIFLLLLPGVGFIAFFFISSLMTTVIRSFQMDGIDGYTIANYSKVLQPYFLDSILYSIWIGISSAFGSLLFALPLCFLMRNHFRGKNLLNSLIKIPLFIPALVATFLIVNFLAPHGMLNLILMRLNLIREPLKLVQDKYGIGIMIIQIWKNIPFQMLIIMAVMESINPALVDAARNLGANRWQVARHVLIPLSMPGILVSVILVFIRAYGGFEIPKLAGPVYPIALPVLMHTSITEMFDWDTGSVVGTVIIISAMIMVAIYTKLAKKIQGGDIV</sequence>
<dbReference type="InterPro" id="IPR000515">
    <property type="entry name" value="MetI-like"/>
</dbReference>
<dbReference type="EMBL" id="FXUF01000015">
    <property type="protein sequence ID" value="SMP67346.1"/>
    <property type="molecule type" value="Genomic_DNA"/>
</dbReference>
<evidence type="ECO:0000313" key="11">
    <source>
        <dbReference type="Proteomes" id="UP001158066"/>
    </source>
</evidence>
<comment type="similarity">
    <text evidence="2">Belongs to the binding-protein-dependent transport system permease family. CysTW subfamily.</text>
</comment>
<evidence type="ECO:0000256" key="4">
    <source>
        <dbReference type="ARBA" id="ARBA00022475"/>
    </source>
</evidence>
<evidence type="ECO:0000256" key="6">
    <source>
        <dbReference type="ARBA" id="ARBA00022989"/>
    </source>
</evidence>
<dbReference type="PANTHER" id="PTHR42929">
    <property type="entry name" value="INNER MEMBRANE ABC TRANSPORTER PERMEASE PROTEIN YDCU-RELATED-RELATED"/>
    <property type="match status" value="1"/>
</dbReference>
<dbReference type="Gene3D" id="1.10.3720.10">
    <property type="entry name" value="MetI-like"/>
    <property type="match status" value="1"/>
</dbReference>
<evidence type="ECO:0000259" key="9">
    <source>
        <dbReference type="PROSITE" id="PS50928"/>
    </source>
</evidence>
<dbReference type="RefSeq" id="WP_283410376.1">
    <property type="nucleotide sequence ID" value="NZ_FXUF01000015.1"/>
</dbReference>
<dbReference type="PANTHER" id="PTHR42929:SF1">
    <property type="entry name" value="INNER MEMBRANE ABC TRANSPORTER PERMEASE PROTEIN YDCU-RELATED"/>
    <property type="match status" value="1"/>
</dbReference>
<keyword evidence="5 8" id="KW-0812">Transmembrane</keyword>
<gene>
    <name evidence="10" type="ORF">SAMN06296020_11554</name>
</gene>
<dbReference type="InterPro" id="IPR035906">
    <property type="entry name" value="MetI-like_sf"/>
</dbReference>
<protein>
    <submittedName>
        <fullName evidence="10">Spermidine/putrescine transport system permease protein</fullName>
    </submittedName>
</protein>
<proteinExistence type="inferred from homology"/>
<evidence type="ECO:0000256" key="2">
    <source>
        <dbReference type="ARBA" id="ARBA00007069"/>
    </source>
</evidence>
<feature type="transmembrane region" description="Helical" evidence="8">
    <location>
        <begin position="197"/>
        <end position="219"/>
    </location>
</feature>
<evidence type="ECO:0000256" key="5">
    <source>
        <dbReference type="ARBA" id="ARBA00022692"/>
    </source>
</evidence>
<keyword evidence="3 8" id="KW-0813">Transport</keyword>
<accession>A0AA46AK82</accession>
<dbReference type="AlphaFoldDB" id="A0AA46AK82"/>
<feature type="transmembrane region" description="Helical" evidence="8">
    <location>
        <begin position="12"/>
        <end position="35"/>
    </location>
</feature>
<dbReference type="CDD" id="cd06261">
    <property type="entry name" value="TM_PBP2"/>
    <property type="match status" value="1"/>
</dbReference>
<keyword evidence="6 8" id="KW-1133">Transmembrane helix</keyword>
<feature type="transmembrane region" description="Helical" evidence="8">
    <location>
        <begin position="104"/>
        <end position="126"/>
    </location>
</feature>
<dbReference type="Pfam" id="PF00528">
    <property type="entry name" value="BPD_transp_1"/>
    <property type="match status" value="1"/>
</dbReference>
<evidence type="ECO:0000256" key="1">
    <source>
        <dbReference type="ARBA" id="ARBA00004651"/>
    </source>
</evidence>
<organism evidence="10 11">
    <name type="scientific">Anoxynatronum buryatiense</name>
    <dbReference type="NCBI Taxonomy" id="489973"/>
    <lineage>
        <taxon>Bacteria</taxon>
        <taxon>Bacillati</taxon>
        <taxon>Bacillota</taxon>
        <taxon>Clostridia</taxon>
        <taxon>Eubacteriales</taxon>
        <taxon>Clostridiaceae</taxon>
        <taxon>Anoxynatronum</taxon>
    </lineage>
</organism>
<keyword evidence="7 8" id="KW-0472">Membrane</keyword>
<keyword evidence="4" id="KW-1003">Cell membrane</keyword>